<dbReference type="GO" id="GO:0005886">
    <property type="term" value="C:plasma membrane"/>
    <property type="evidence" value="ECO:0007669"/>
    <property type="project" value="UniProtKB-SubCell"/>
</dbReference>
<name>A0A6A8ADT7_9HYPH</name>
<accession>A0A6A8ADT7</accession>
<organism evidence="8 9">
    <name type="scientific">Endobacterium cereale</name>
    <dbReference type="NCBI Taxonomy" id="2663029"/>
    <lineage>
        <taxon>Bacteria</taxon>
        <taxon>Pseudomonadati</taxon>
        <taxon>Pseudomonadota</taxon>
        <taxon>Alphaproteobacteria</taxon>
        <taxon>Hyphomicrobiales</taxon>
        <taxon>Rhizobiaceae</taxon>
        <taxon>Endobacterium</taxon>
    </lineage>
</organism>
<feature type="transmembrane region" description="Helical" evidence="7">
    <location>
        <begin position="193"/>
        <end position="213"/>
    </location>
</feature>
<feature type="transmembrane region" description="Helical" evidence="7">
    <location>
        <begin position="13"/>
        <end position="34"/>
    </location>
</feature>
<feature type="transmembrane region" description="Helical" evidence="7">
    <location>
        <begin position="233"/>
        <end position="251"/>
    </location>
</feature>
<comment type="similarity">
    <text evidence="2 7">Belongs to the FliR/MopE/SpaR family.</text>
</comment>
<keyword evidence="9" id="KW-1185">Reference proteome</keyword>
<dbReference type="PANTHER" id="PTHR30065">
    <property type="entry name" value="FLAGELLAR BIOSYNTHETIC PROTEIN FLIR"/>
    <property type="match status" value="1"/>
</dbReference>
<keyword evidence="3 7" id="KW-1003">Cell membrane</keyword>
<evidence type="ECO:0000256" key="2">
    <source>
        <dbReference type="ARBA" id="ARBA00009772"/>
    </source>
</evidence>
<evidence type="ECO:0000256" key="4">
    <source>
        <dbReference type="ARBA" id="ARBA00022692"/>
    </source>
</evidence>
<evidence type="ECO:0000256" key="6">
    <source>
        <dbReference type="ARBA" id="ARBA00023136"/>
    </source>
</evidence>
<dbReference type="AlphaFoldDB" id="A0A6A8ADT7"/>
<keyword evidence="6 7" id="KW-0472">Membrane</keyword>
<dbReference type="PANTHER" id="PTHR30065:SF1">
    <property type="entry name" value="SURFACE PRESENTATION OF ANTIGENS PROTEIN SPAR"/>
    <property type="match status" value="1"/>
</dbReference>
<evidence type="ECO:0000313" key="9">
    <source>
        <dbReference type="Proteomes" id="UP000435138"/>
    </source>
</evidence>
<dbReference type="Proteomes" id="UP000435138">
    <property type="component" value="Unassembled WGS sequence"/>
</dbReference>
<gene>
    <name evidence="8" type="ORF">GAO09_24965</name>
</gene>
<reference evidence="8 9" key="1">
    <citation type="submission" date="2019-11" db="EMBL/GenBank/DDBJ databases">
        <title>Genome analysis of Rhizobacterium cereale a novel genus and species isolated from maize roots in North Spain.</title>
        <authorList>
            <person name="Menendez E."/>
            <person name="Flores-Felix J.D."/>
            <person name="Ramirez-Bahena M.-H."/>
            <person name="Igual J.M."/>
            <person name="Garcia-Fraile P."/>
            <person name="Peix A."/>
            <person name="Velazquez E."/>
        </authorList>
    </citation>
    <scope>NUCLEOTIDE SEQUENCE [LARGE SCALE GENOMIC DNA]</scope>
    <source>
        <strain evidence="8 9">RZME27</strain>
    </source>
</reference>
<evidence type="ECO:0000256" key="3">
    <source>
        <dbReference type="ARBA" id="ARBA00022475"/>
    </source>
</evidence>
<dbReference type="NCBIfam" id="TIGR01401">
    <property type="entry name" value="fliR_like_III"/>
    <property type="match status" value="1"/>
</dbReference>
<dbReference type="Pfam" id="PF01311">
    <property type="entry name" value="Bac_export_1"/>
    <property type="match status" value="1"/>
</dbReference>
<evidence type="ECO:0000313" key="8">
    <source>
        <dbReference type="EMBL" id="MQY49292.1"/>
    </source>
</evidence>
<proteinExistence type="inferred from homology"/>
<feature type="transmembrane region" description="Helical" evidence="7">
    <location>
        <begin position="46"/>
        <end position="67"/>
    </location>
</feature>
<dbReference type="RefSeq" id="WP_153358877.1">
    <property type="nucleotide sequence ID" value="NZ_JAYKOO010000008.1"/>
</dbReference>
<comment type="caution">
    <text evidence="8">The sequence shown here is derived from an EMBL/GenBank/DDBJ whole genome shotgun (WGS) entry which is preliminary data.</text>
</comment>
<comment type="subcellular location">
    <subcellularLocation>
        <location evidence="1 7">Cell membrane</location>
        <topology evidence="1 7">Multi-pass membrane protein</topology>
    </subcellularLocation>
</comment>
<evidence type="ECO:0000256" key="5">
    <source>
        <dbReference type="ARBA" id="ARBA00022989"/>
    </source>
</evidence>
<feature type="transmembrane region" description="Helical" evidence="7">
    <location>
        <begin position="87"/>
        <end position="110"/>
    </location>
</feature>
<protein>
    <submittedName>
        <fullName evidence="8">EscT/YscT/HrcT family type III secretion system export apparatus protein</fullName>
    </submittedName>
</protein>
<sequence length="275" mass="29401">MNLAAVTAAITEFAYPVLVAAAIAVARAMGMIMLTPAFMRLGLTGIIRSSVAFAISLPMIFPIFQQLAVTGQPTSFDLAGLLIKEMVVGALIGLAFGIPFWAAEVAGDLIDLQRGSTMSQLVDPLSAGESSVTATLLTITLLALFFMSGGFMLLLDGFYRSYQLWPAASFSPVLDPSAFIGILKVLDRIMQIGVLIIAPLVIAILIVDIMMAFLSRMASQLHVFDLSLAVKNLMFSFLMVLYLSFMVPLLLDQMGALKGTFEILRGFVTSGEGAS</sequence>
<dbReference type="InterPro" id="IPR006304">
    <property type="entry name" value="T3SS_SpaR/YscT"/>
</dbReference>
<evidence type="ECO:0000256" key="7">
    <source>
        <dbReference type="RuleBase" id="RU362072"/>
    </source>
</evidence>
<evidence type="ECO:0000256" key="1">
    <source>
        <dbReference type="ARBA" id="ARBA00004651"/>
    </source>
</evidence>
<keyword evidence="5 7" id="KW-1133">Transmembrane helix</keyword>
<dbReference type="EMBL" id="WIXI01000050">
    <property type="protein sequence ID" value="MQY49292.1"/>
    <property type="molecule type" value="Genomic_DNA"/>
</dbReference>
<feature type="transmembrane region" description="Helical" evidence="7">
    <location>
        <begin position="131"/>
        <end position="155"/>
    </location>
</feature>
<dbReference type="InterPro" id="IPR002010">
    <property type="entry name" value="T3SS_IM_R"/>
</dbReference>
<dbReference type="GO" id="GO:0006605">
    <property type="term" value="P:protein targeting"/>
    <property type="evidence" value="ECO:0007669"/>
    <property type="project" value="UniProtKB-UniRule"/>
</dbReference>
<keyword evidence="4 7" id="KW-0812">Transmembrane</keyword>
<dbReference type="PRINTS" id="PR00953">
    <property type="entry name" value="TYPE3IMRPROT"/>
</dbReference>